<dbReference type="PANTHER" id="PTHR38657">
    <property type="entry name" value="SLR1343 PROTEIN"/>
    <property type="match status" value="1"/>
</dbReference>
<reference evidence="1 2" key="1">
    <citation type="submission" date="2019-10" db="EMBL/GenBank/DDBJ databases">
        <title>Vibrio sp. nov. isolated from a shrimp pond.</title>
        <authorList>
            <person name="Gomez-Gil B."/>
            <person name="Enciso-Ibarra J."/>
            <person name="Enciso-Ibarra K."/>
            <person name="Bolan-Mejia C."/>
        </authorList>
    </citation>
    <scope>NUCLEOTIDE SEQUENCE [LARGE SCALE GENOMIC DNA]</scope>
    <source>
        <strain evidence="1 2">CAIM 722</strain>
    </source>
</reference>
<dbReference type="InterPro" id="IPR052551">
    <property type="entry name" value="UV-DNA_repair_photolyase"/>
</dbReference>
<evidence type="ECO:0000313" key="2">
    <source>
        <dbReference type="Proteomes" id="UP000462621"/>
    </source>
</evidence>
<organism evidence="1 2">
    <name type="scientific">Vibrio eleionomae</name>
    <dbReference type="NCBI Taxonomy" id="2653505"/>
    <lineage>
        <taxon>Bacteria</taxon>
        <taxon>Pseudomonadati</taxon>
        <taxon>Pseudomonadota</taxon>
        <taxon>Gammaproteobacteria</taxon>
        <taxon>Vibrionales</taxon>
        <taxon>Vibrionaceae</taxon>
        <taxon>Vibrio</taxon>
    </lineage>
</organism>
<dbReference type="Gene3D" id="1.10.10.1710">
    <property type="entry name" value="Deoxyribodipyrimidine photolyase-related"/>
    <property type="match status" value="1"/>
</dbReference>
<dbReference type="EMBL" id="WEKT01000002">
    <property type="protein sequence ID" value="MZI91961.1"/>
    <property type="molecule type" value="Genomic_DNA"/>
</dbReference>
<dbReference type="GO" id="GO:0016829">
    <property type="term" value="F:lyase activity"/>
    <property type="evidence" value="ECO:0007669"/>
    <property type="project" value="UniProtKB-KW"/>
</dbReference>
<comment type="caution">
    <text evidence="1">The sequence shown here is derived from an EMBL/GenBank/DDBJ whole genome shotgun (WGS) entry which is preliminary data.</text>
</comment>
<dbReference type="Proteomes" id="UP000462621">
    <property type="component" value="Unassembled WGS sequence"/>
</dbReference>
<dbReference type="Gene3D" id="3.40.50.620">
    <property type="entry name" value="HUPs"/>
    <property type="match status" value="1"/>
</dbReference>
<dbReference type="InterPro" id="IPR007357">
    <property type="entry name" value="PhrB-like"/>
</dbReference>
<dbReference type="RefSeq" id="WP_161153272.1">
    <property type="nucleotide sequence ID" value="NZ_WEKT01000002.1"/>
</dbReference>
<dbReference type="PANTHER" id="PTHR38657:SF1">
    <property type="entry name" value="SLR1343 PROTEIN"/>
    <property type="match status" value="1"/>
</dbReference>
<sequence length="516" mass="60243">MQYRAIRLVLGDQLNINHAWFQRVEPDVLYVIAELHQETRYVKHHIQKVCAFFMAMESFAHQLSEEGHQVLHLTLDDTAQFQDLPDLLEDLWRRYQCEEFHYQRPDEHRLLTQLRALDLLEVQIIEYDTGHFFLPFDEISDYFTAGKHVLMENFYRKMRKRFNVLMTDSSQPMGGQWNYDSDNCHSLKKSDLDAVPSPLCFDNNVSEVIERLNRHNVVTFGHVGTHLLWSINRAQALNLLAFFCEYCLVNFGWFQDAMTDQITAKWSLYHSRISFALNTKLLSPREVVTTVIDYYEQNKKTITLAQVEGFVRQILGWREYVRGVYWANMPNYQQYNQLNAKRSLPHYFWSGDTKMNCVAQAVSQSLTQAYAHHIQRLMVTGNFALLAGISPDEVDAWYLGIYIDAIEWVEMPNTRGMALFADGGIVATKPYIASGAYINKMSDYCRTCHYQVKEKLGAKACPFNSLYWAFLSLHRGHLANNHRLKMMYSVWNKMAAEQQQAILDTAQNHLIHIESL</sequence>
<dbReference type="Pfam" id="PF04244">
    <property type="entry name" value="DPRP"/>
    <property type="match status" value="1"/>
</dbReference>
<proteinExistence type="predicted"/>
<dbReference type="AlphaFoldDB" id="A0A7X4LHF6"/>
<dbReference type="Gene3D" id="1.25.40.80">
    <property type="match status" value="1"/>
</dbReference>
<name>A0A7X4LHF6_9VIBR</name>
<gene>
    <name evidence="1" type="ORF">F9817_01925</name>
</gene>
<protein>
    <submittedName>
        <fullName evidence="1">Cryptochrome/photolyase family protein</fullName>
    </submittedName>
</protein>
<keyword evidence="2" id="KW-1185">Reference proteome</keyword>
<dbReference type="Gene3D" id="1.10.579.10">
    <property type="entry name" value="DNA Cyclobutane Dipyrimidine Photolyase, subunit A, domain 3"/>
    <property type="match status" value="1"/>
</dbReference>
<accession>A0A7X4LHF6</accession>
<dbReference type="SUPFAM" id="SSF48173">
    <property type="entry name" value="Cryptochrome/photolyase FAD-binding domain"/>
    <property type="match status" value="1"/>
</dbReference>
<dbReference type="InterPro" id="IPR014729">
    <property type="entry name" value="Rossmann-like_a/b/a_fold"/>
</dbReference>
<dbReference type="InterPro" id="IPR036134">
    <property type="entry name" value="Crypto/Photolyase_FAD-like_sf"/>
</dbReference>
<keyword evidence="1" id="KW-0456">Lyase</keyword>
<evidence type="ECO:0000313" key="1">
    <source>
        <dbReference type="EMBL" id="MZI91961.1"/>
    </source>
</evidence>